<evidence type="ECO:0000313" key="6">
    <source>
        <dbReference type="Proteomes" id="UP000274429"/>
    </source>
</evidence>
<dbReference type="GO" id="GO:0048786">
    <property type="term" value="C:presynaptic active zone"/>
    <property type="evidence" value="ECO:0007669"/>
    <property type="project" value="TreeGrafter"/>
</dbReference>
<dbReference type="PANTHER" id="PTHR12587:SF14">
    <property type="entry name" value="AT31531P"/>
    <property type="match status" value="1"/>
</dbReference>
<evidence type="ECO:0000256" key="2">
    <source>
        <dbReference type="ARBA" id="ARBA00023054"/>
    </source>
</evidence>
<dbReference type="PANTHER" id="PTHR12587">
    <property type="entry name" value="LAR INTERACTING PROTEIN LIP -RELATED PROTEIN"/>
    <property type="match status" value="1"/>
</dbReference>
<reference evidence="7" key="1">
    <citation type="submission" date="2017-02" db="UniProtKB">
        <authorList>
            <consortium name="WormBaseParasite"/>
        </authorList>
    </citation>
    <scope>IDENTIFICATION</scope>
</reference>
<keyword evidence="6" id="KW-1185">Reference proteome</keyword>
<dbReference type="InterPro" id="IPR001660">
    <property type="entry name" value="SAM"/>
</dbReference>
<evidence type="ECO:0000259" key="4">
    <source>
        <dbReference type="PROSITE" id="PS50105"/>
    </source>
</evidence>
<dbReference type="Pfam" id="PF07647">
    <property type="entry name" value="SAM_2"/>
    <property type="match status" value="1"/>
</dbReference>
<dbReference type="InterPro" id="IPR013761">
    <property type="entry name" value="SAM/pointed_sf"/>
</dbReference>
<dbReference type="InterPro" id="IPR029515">
    <property type="entry name" value="Liprin"/>
</dbReference>
<dbReference type="Gene3D" id="1.10.150.50">
    <property type="entry name" value="Transcription Factor, Ets-1"/>
    <property type="match status" value="1"/>
</dbReference>
<reference evidence="5 6" key="2">
    <citation type="submission" date="2018-11" db="EMBL/GenBank/DDBJ databases">
        <authorList>
            <consortium name="Pathogen Informatics"/>
        </authorList>
    </citation>
    <scope>NUCLEOTIDE SEQUENCE [LARGE SCALE GENOMIC DNA]</scope>
</reference>
<evidence type="ECO:0000313" key="7">
    <source>
        <dbReference type="WBParaSite" id="TTAC_0000343501-mRNA-1"/>
    </source>
</evidence>
<dbReference type="PROSITE" id="PS50105">
    <property type="entry name" value="SAM_DOMAIN"/>
    <property type="match status" value="1"/>
</dbReference>
<feature type="domain" description="SAM" evidence="4">
    <location>
        <begin position="138"/>
        <end position="207"/>
    </location>
</feature>
<dbReference type="Proteomes" id="UP000274429">
    <property type="component" value="Unassembled WGS sequence"/>
</dbReference>
<feature type="compositionally biased region" description="Basic and acidic residues" evidence="3">
    <location>
        <begin position="235"/>
        <end position="247"/>
    </location>
</feature>
<name>A0A0R3WRP5_HYDTA</name>
<dbReference type="EMBL" id="UYWX01002409">
    <property type="protein sequence ID" value="VDM22593.1"/>
    <property type="molecule type" value="Genomic_DNA"/>
</dbReference>
<feature type="compositionally biased region" description="Low complexity" evidence="3">
    <location>
        <begin position="113"/>
        <end position="125"/>
    </location>
</feature>
<proteinExistence type="predicted"/>
<dbReference type="SMART" id="SM00454">
    <property type="entry name" value="SAM"/>
    <property type="match status" value="1"/>
</dbReference>
<dbReference type="GO" id="GO:0007528">
    <property type="term" value="P:neuromuscular junction development"/>
    <property type="evidence" value="ECO:0007669"/>
    <property type="project" value="TreeGrafter"/>
</dbReference>
<keyword evidence="2" id="KW-0175">Coiled coil</keyword>
<dbReference type="AlphaFoldDB" id="A0A0R3WRP5"/>
<organism evidence="7">
    <name type="scientific">Hydatigena taeniaeformis</name>
    <name type="common">Feline tapeworm</name>
    <name type="synonym">Taenia taeniaeformis</name>
    <dbReference type="NCBI Taxonomy" id="6205"/>
    <lineage>
        <taxon>Eukaryota</taxon>
        <taxon>Metazoa</taxon>
        <taxon>Spiralia</taxon>
        <taxon>Lophotrochozoa</taxon>
        <taxon>Platyhelminthes</taxon>
        <taxon>Cestoda</taxon>
        <taxon>Eucestoda</taxon>
        <taxon>Cyclophyllidea</taxon>
        <taxon>Taeniidae</taxon>
        <taxon>Hydatigera</taxon>
    </lineage>
</organism>
<accession>A0A0R3WRP5</accession>
<evidence type="ECO:0000256" key="1">
    <source>
        <dbReference type="ARBA" id="ARBA00022737"/>
    </source>
</evidence>
<protein>
    <submittedName>
        <fullName evidence="7">SAM domain-containing protein</fullName>
    </submittedName>
</protein>
<dbReference type="SUPFAM" id="SSF47769">
    <property type="entry name" value="SAM/Pointed domain"/>
    <property type="match status" value="1"/>
</dbReference>
<sequence length="262" mass="28577">MGVNNELHMVSLRRGLQLMRRVNFDLTRLCRCSVKSSCTALAGGCANGTADDVSQMSAEVAACMMESAHSTPAIVMPQPSTLTPPSNARRSTSASVDTVCREDTGSQNVTPNSHSHSQSHSHSLSSFPLTPPPSLALWTLHRVEAWLCDIDLPEYVSALHNSGLHGALLVYEDRFTVETLADLLDIGPERTLLRRHLWEEFANLLDSYLRQRKQHCASKDSSVGAAPALNPATKLKQEPWDGERDVGDGGTVGMEVDSMEVR</sequence>
<feature type="region of interest" description="Disordered" evidence="3">
    <location>
        <begin position="74"/>
        <end position="125"/>
    </location>
</feature>
<evidence type="ECO:0000313" key="5">
    <source>
        <dbReference type="EMBL" id="VDM22593.1"/>
    </source>
</evidence>
<feature type="region of interest" description="Disordered" evidence="3">
    <location>
        <begin position="219"/>
        <end position="262"/>
    </location>
</feature>
<gene>
    <name evidence="5" type="ORF">TTAC_LOCUS3420</name>
</gene>
<evidence type="ECO:0000256" key="3">
    <source>
        <dbReference type="SAM" id="MobiDB-lite"/>
    </source>
</evidence>
<keyword evidence="1" id="KW-0677">Repeat</keyword>
<dbReference type="OrthoDB" id="6516566at2759"/>
<dbReference type="WBParaSite" id="TTAC_0000343501-mRNA-1">
    <property type="protein sequence ID" value="TTAC_0000343501-mRNA-1"/>
    <property type="gene ID" value="TTAC_0000343501"/>
</dbReference>
<dbReference type="STRING" id="6205.A0A0R3WRP5"/>
<feature type="compositionally biased region" description="Polar residues" evidence="3">
    <location>
        <begin position="78"/>
        <end position="96"/>
    </location>
</feature>